<accession>A0A948TKE9</accession>
<keyword evidence="3" id="KW-1003">Cell membrane</keyword>
<evidence type="ECO:0000256" key="6">
    <source>
        <dbReference type="ARBA" id="ARBA00022989"/>
    </source>
</evidence>
<evidence type="ECO:0000256" key="4">
    <source>
        <dbReference type="ARBA" id="ARBA00022481"/>
    </source>
</evidence>
<evidence type="ECO:0000256" key="7">
    <source>
        <dbReference type="ARBA" id="ARBA00023136"/>
    </source>
</evidence>
<name>A0A948TKE9_9LACO</name>
<keyword evidence="5 10" id="KW-0812">Transmembrane</keyword>
<dbReference type="NCBIfam" id="NF040999">
    <property type="entry name" value="pilin_ComGC"/>
    <property type="match status" value="1"/>
</dbReference>
<dbReference type="GO" id="GO:0030420">
    <property type="term" value="P:establishment of competence for transformation"/>
    <property type="evidence" value="ECO:0007669"/>
    <property type="project" value="UniProtKB-KW"/>
</dbReference>
<dbReference type="Gene3D" id="3.30.700.10">
    <property type="entry name" value="Glycoprotein, Type 4 Pilin"/>
    <property type="match status" value="1"/>
</dbReference>
<reference evidence="11" key="2">
    <citation type="submission" date="2021-04" db="EMBL/GenBank/DDBJ databases">
        <authorList>
            <person name="Gilroy R."/>
        </authorList>
    </citation>
    <scope>NUCLEOTIDE SEQUENCE</scope>
    <source>
        <strain evidence="11">F6-6636</strain>
    </source>
</reference>
<proteinExistence type="inferred from homology"/>
<reference evidence="11" key="1">
    <citation type="journal article" date="2021" name="PeerJ">
        <title>Extensive microbial diversity within the chicken gut microbiome revealed by metagenomics and culture.</title>
        <authorList>
            <person name="Gilroy R."/>
            <person name="Ravi A."/>
            <person name="Getino M."/>
            <person name="Pursley I."/>
            <person name="Horton D.L."/>
            <person name="Alikhan N.F."/>
            <person name="Baker D."/>
            <person name="Gharbi K."/>
            <person name="Hall N."/>
            <person name="Watson M."/>
            <person name="Adriaenssens E.M."/>
            <person name="Foster-Nyarko E."/>
            <person name="Jarju S."/>
            <person name="Secka A."/>
            <person name="Antonio M."/>
            <person name="Oren A."/>
            <person name="Chaudhuri R.R."/>
            <person name="La Ragione R."/>
            <person name="Hildebrand F."/>
            <person name="Pallen M.J."/>
        </authorList>
    </citation>
    <scope>NUCLEOTIDE SEQUENCE</scope>
    <source>
        <strain evidence="11">F6-6636</strain>
    </source>
</reference>
<dbReference type="InterPro" id="IPR012902">
    <property type="entry name" value="N_methyl_site"/>
</dbReference>
<protein>
    <submittedName>
        <fullName evidence="11">Prepilin-type N-terminal cleavage/methylation domain-containing protein</fullName>
    </submittedName>
</protein>
<dbReference type="InterPro" id="IPR045584">
    <property type="entry name" value="Pilin-like"/>
</dbReference>
<dbReference type="GO" id="GO:0009986">
    <property type="term" value="C:cell surface"/>
    <property type="evidence" value="ECO:0007669"/>
    <property type="project" value="UniProtKB-SubCell"/>
</dbReference>
<dbReference type="PROSITE" id="PS00409">
    <property type="entry name" value="PROKAR_NTER_METHYL"/>
    <property type="match status" value="1"/>
</dbReference>
<dbReference type="GO" id="GO:0005886">
    <property type="term" value="C:plasma membrane"/>
    <property type="evidence" value="ECO:0007669"/>
    <property type="project" value="UniProtKB-SubCell"/>
</dbReference>
<evidence type="ECO:0000313" key="12">
    <source>
        <dbReference type="Proteomes" id="UP000777303"/>
    </source>
</evidence>
<evidence type="ECO:0000256" key="1">
    <source>
        <dbReference type="ARBA" id="ARBA00004162"/>
    </source>
</evidence>
<evidence type="ECO:0000256" key="10">
    <source>
        <dbReference type="SAM" id="Phobius"/>
    </source>
</evidence>
<evidence type="ECO:0000256" key="3">
    <source>
        <dbReference type="ARBA" id="ARBA00022475"/>
    </source>
</evidence>
<dbReference type="SUPFAM" id="SSF54523">
    <property type="entry name" value="Pili subunits"/>
    <property type="match status" value="1"/>
</dbReference>
<sequence>MRLRKLQGFTLLEMVVVIFIISLLILLILPNLTQQKHTAEAKTDAALASTIQTQIELYEDEEGTHAADKFTSFDELEKAKIITARQCKQAQRRGLKLKAGEVNS</sequence>
<organism evidence="11 12">
    <name type="scientific">Candidatus Paralactobacillus gallistercoris</name>
    <dbReference type="NCBI Taxonomy" id="2838724"/>
    <lineage>
        <taxon>Bacteria</taxon>
        <taxon>Bacillati</taxon>
        <taxon>Bacillota</taxon>
        <taxon>Bacilli</taxon>
        <taxon>Lactobacillales</taxon>
        <taxon>Lactobacillaceae</taxon>
        <taxon>Lactobacillus</taxon>
    </lineage>
</organism>
<evidence type="ECO:0000256" key="9">
    <source>
        <dbReference type="ARBA" id="ARBA00043982"/>
    </source>
</evidence>
<dbReference type="PIRSF" id="PIRSF029928">
    <property type="entry name" value="Late_competence_ComGC"/>
    <property type="match status" value="1"/>
</dbReference>
<comment type="caution">
    <text evidence="11">The sequence shown here is derived from an EMBL/GenBank/DDBJ whole genome shotgun (WGS) entry which is preliminary data.</text>
</comment>
<keyword evidence="7 10" id="KW-0472">Membrane</keyword>
<dbReference type="InterPro" id="IPR053468">
    <property type="entry name" value="ComGE-like"/>
</dbReference>
<gene>
    <name evidence="11" type="ORF">H9901_05405</name>
</gene>
<dbReference type="NCBIfam" id="TIGR02532">
    <property type="entry name" value="IV_pilin_GFxxxE"/>
    <property type="match status" value="1"/>
</dbReference>
<comment type="similarity">
    <text evidence="9">Belongs to the ComGC family.</text>
</comment>
<comment type="subcellular location">
    <subcellularLocation>
        <location evidence="1">Cell membrane</location>
        <topology evidence="1">Single-pass membrane protein</topology>
    </subcellularLocation>
    <subcellularLocation>
        <location evidence="2">Cell surface</location>
    </subcellularLocation>
</comment>
<evidence type="ECO:0000256" key="8">
    <source>
        <dbReference type="ARBA" id="ARBA00023287"/>
    </source>
</evidence>
<dbReference type="InterPro" id="IPR016940">
    <property type="entry name" value="ComGC"/>
</dbReference>
<dbReference type="Pfam" id="PF07963">
    <property type="entry name" value="N_methyl"/>
    <property type="match status" value="1"/>
</dbReference>
<keyword evidence="6 10" id="KW-1133">Transmembrane helix</keyword>
<dbReference type="NCBIfam" id="NF041013">
    <property type="entry name" value="T4P_ComGE"/>
    <property type="match status" value="1"/>
</dbReference>
<dbReference type="EMBL" id="JAHLFS010000063">
    <property type="protein sequence ID" value="MBU3852116.1"/>
    <property type="molecule type" value="Genomic_DNA"/>
</dbReference>
<feature type="transmembrane region" description="Helical" evidence="10">
    <location>
        <begin position="6"/>
        <end position="29"/>
    </location>
</feature>
<dbReference type="Proteomes" id="UP000777303">
    <property type="component" value="Unassembled WGS sequence"/>
</dbReference>
<keyword evidence="4" id="KW-0488">Methylation</keyword>
<keyword evidence="8" id="KW-0178">Competence</keyword>
<dbReference type="AlphaFoldDB" id="A0A948TKE9"/>
<evidence type="ECO:0000256" key="5">
    <source>
        <dbReference type="ARBA" id="ARBA00022692"/>
    </source>
</evidence>
<evidence type="ECO:0000313" key="11">
    <source>
        <dbReference type="EMBL" id="MBU3852116.1"/>
    </source>
</evidence>
<evidence type="ECO:0000256" key="2">
    <source>
        <dbReference type="ARBA" id="ARBA00004241"/>
    </source>
</evidence>